<gene>
    <name evidence="2" type="ORF">AVEN_156796_1</name>
</gene>
<keyword evidence="3" id="KW-1185">Reference proteome</keyword>
<dbReference type="EMBL" id="BGPR01002915">
    <property type="protein sequence ID" value="GBM80979.1"/>
    <property type="molecule type" value="Genomic_DNA"/>
</dbReference>
<proteinExistence type="predicted"/>
<dbReference type="OrthoDB" id="6765466at2759"/>
<protein>
    <submittedName>
        <fullName evidence="2">Uncharacterized protein</fullName>
    </submittedName>
</protein>
<comment type="caution">
    <text evidence="2">The sequence shown here is derived from an EMBL/GenBank/DDBJ whole genome shotgun (WGS) entry which is preliminary data.</text>
</comment>
<evidence type="ECO:0000256" key="1">
    <source>
        <dbReference type="SAM" id="MobiDB-lite"/>
    </source>
</evidence>
<organism evidence="2 3">
    <name type="scientific">Araneus ventricosus</name>
    <name type="common">Orbweaver spider</name>
    <name type="synonym">Epeira ventricosa</name>
    <dbReference type="NCBI Taxonomy" id="182803"/>
    <lineage>
        <taxon>Eukaryota</taxon>
        <taxon>Metazoa</taxon>
        <taxon>Ecdysozoa</taxon>
        <taxon>Arthropoda</taxon>
        <taxon>Chelicerata</taxon>
        <taxon>Arachnida</taxon>
        <taxon>Araneae</taxon>
        <taxon>Araneomorphae</taxon>
        <taxon>Entelegynae</taxon>
        <taxon>Araneoidea</taxon>
        <taxon>Araneidae</taxon>
        <taxon>Araneus</taxon>
    </lineage>
</organism>
<name>A0A4Y2IUQ0_ARAVE</name>
<reference evidence="2 3" key="1">
    <citation type="journal article" date="2019" name="Sci. Rep.">
        <title>Orb-weaving spider Araneus ventricosus genome elucidates the spidroin gene catalogue.</title>
        <authorList>
            <person name="Kono N."/>
            <person name="Nakamura H."/>
            <person name="Ohtoshi R."/>
            <person name="Moran D.A.P."/>
            <person name="Shinohara A."/>
            <person name="Yoshida Y."/>
            <person name="Fujiwara M."/>
            <person name="Mori M."/>
            <person name="Tomita M."/>
            <person name="Arakawa K."/>
        </authorList>
    </citation>
    <scope>NUCLEOTIDE SEQUENCE [LARGE SCALE GENOMIC DNA]</scope>
</reference>
<feature type="region of interest" description="Disordered" evidence="1">
    <location>
        <begin position="102"/>
        <end position="121"/>
    </location>
</feature>
<evidence type="ECO:0000313" key="3">
    <source>
        <dbReference type="Proteomes" id="UP000499080"/>
    </source>
</evidence>
<evidence type="ECO:0000313" key="2">
    <source>
        <dbReference type="EMBL" id="GBM80979.1"/>
    </source>
</evidence>
<dbReference type="Proteomes" id="UP000499080">
    <property type="component" value="Unassembled WGS sequence"/>
</dbReference>
<sequence length="121" mass="13488">MKFKRTSYFADARSSGRQRHAKYEGTSTQALAEEARTPTKWPDISLRKWESTKAVSCEFGCERIHIILLAWTGTQHVALTFNGSDQVSLCTNGNYPKHGNAHFASQQAADVATSDRGRSRP</sequence>
<dbReference type="AlphaFoldDB" id="A0A4Y2IUQ0"/>
<accession>A0A4Y2IUQ0</accession>